<evidence type="ECO:0000256" key="1">
    <source>
        <dbReference type="SAM" id="MobiDB-lite"/>
    </source>
</evidence>
<feature type="region of interest" description="Disordered" evidence="1">
    <location>
        <begin position="1"/>
        <end position="29"/>
    </location>
</feature>
<dbReference type="GeneID" id="70128284"/>
<keyword evidence="3" id="KW-1185">Reference proteome</keyword>
<dbReference type="EMBL" id="JAGPXC010000002">
    <property type="protein sequence ID" value="KAH6656233.1"/>
    <property type="molecule type" value="Genomic_DNA"/>
</dbReference>
<proteinExistence type="predicted"/>
<feature type="compositionally biased region" description="Polar residues" evidence="1">
    <location>
        <begin position="228"/>
        <end position="249"/>
    </location>
</feature>
<dbReference type="RefSeq" id="XP_045960467.1">
    <property type="nucleotide sequence ID" value="XM_046099392.1"/>
</dbReference>
<reference evidence="2" key="1">
    <citation type="journal article" date="2021" name="Nat. Commun.">
        <title>Genetic determinants of endophytism in the Arabidopsis root mycobiome.</title>
        <authorList>
            <person name="Mesny F."/>
            <person name="Miyauchi S."/>
            <person name="Thiergart T."/>
            <person name="Pickel B."/>
            <person name="Atanasova L."/>
            <person name="Karlsson M."/>
            <person name="Huettel B."/>
            <person name="Barry K.W."/>
            <person name="Haridas S."/>
            <person name="Chen C."/>
            <person name="Bauer D."/>
            <person name="Andreopoulos W."/>
            <person name="Pangilinan J."/>
            <person name="LaButti K."/>
            <person name="Riley R."/>
            <person name="Lipzen A."/>
            <person name="Clum A."/>
            <person name="Drula E."/>
            <person name="Henrissat B."/>
            <person name="Kohler A."/>
            <person name="Grigoriev I.V."/>
            <person name="Martin F.M."/>
            <person name="Hacquard S."/>
        </authorList>
    </citation>
    <scope>NUCLEOTIDE SEQUENCE</scope>
    <source>
        <strain evidence="2">MPI-SDFR-AT-0073</strain>
    </source>
</reference>
<evidence type="ECO:0000313" key="2">
    <source>
        <dbReference type="EMBL" id="KAH6656233.1"/>
    </source>
</evidence>
<dbReference type="OrthoDB" id="3526284at2759"/>
<name>A0A9P8UQ12_9PEZI</name>
<gene>
    <name evidence="2" type="ORF">BKA67DRAFT_531518</name>
</gene>
<organism evidence="2 3">
    <name type="scientific">Truncatella angustata</name>
    <dbReference type="NCBI Taxonomy" id="152316"/>
    <lineage>
        <taxon>Eukaryota</taxon>
        <taxon>Fungi</taxon>
        <taxon>Dikarya</taxon>
        <taxon>Ascomycota</taxon>
        <taxon>Pezizomycotina</taxon>
        <taxon>Sordariomycetes</taxon>
        <taxon>Xylariomycetidae</taxon>
        <taxon>Amphisphaeriales</taxon>
        <taxon>Sporocadaceae</taxon>
        <taxon>Truncatella</taxon>
    </lineage>
</organism>
<sequence length="312" mass="34210">MGDQAPPPYSLTESTCADSSSSSSQVNPRSLTSYLNSHIAALPNRIRQNRQARNAQQVETDVWILEHLTPIIDSFLTDLSAHRTAPALATLIMVPNSAVPTDAVLSGIEDMFKRQDEVGRIFRVDIQQEEKKNMDSKSPASLSTGKETSSYREFTDWGRWGDSDPVSTRPSDILWWKDEELARRLASYLQPPSRPKPKATARGPVQAAAERSIPAEKPKKGWGLGWRRSSTSTPNGDSSTVSLPVSADNSKGRRGTVEGGDVAGATGDQRDSGKTAEMNVTTEELAFRRENEFGIWESTSGWALVVTVKVYS</sequence>
<evidence type="ECO:0000313" key="3">
    <source>
        <dbReference type="Proteomes" id="UP000758603"/>
    </source>
</evidence>
<feature type="region of interest" description="Disordered" evidence="1">
    <location>
        <begin position="188"/>
        <end position="275"/>
    </location>
</feature>
<dbReference type="Proteomes" id="UP000758603">
    <property type="component" value="Unassembled WGS sequence"/>
</dbReference>
<protein>
    <submittedName>
        <fullName evidence="2">Uncharacterized protein</fullName>
    </submittedName>
</protein>
<accession>A0A9P8UQ12</accession>
<dbReference type="AlphaFoldDB" id="A0A9P8UQ12"/>
<comment type="caution">
    <text evidence="2">The sequence shown here is derived from an EMBL/GenBank/DDBJ whole genome shotgun (WGS) entry which is preliminary data.</text>
</comment>